<sequence length="200" mass="23140">MKLSHKEITRIKETLEMIPSDVVSILEVGCGDGRITNSICHKHKLTGIDIDKERIKSFRGIKIIADACCLPFRDSHFDLVLAAEILEHLPEHIFYKTVCEINRVAKRYILVTVPYKEILPAQWLKCSKCGHIFHAWGHLRKFDLRMLKNLFEHTYLMKKNFYSKKAKIPSLLYVIAKKIGNVWESYSTNPARCPKCGANR</sequence>
<dbReference type="CDD" id="cd02440">
    <property type="entry name" value="AdoMet_MTases"/>
    <property type="match status" value="1"/>
</dbReference>
<dbReference type="Pfam" id="PF08241">
    <property type="entry name" value="Methyltransf_11"/>
    <property type="match status" value="1"/>
</dbReference>
<proteinExistence type="predicted"/>
<dbReference type="GO" id="GO:0032259">
    <property type="term" value="P:methylation"/>
    <property type="evidence" value="ECO:0007669"/>
    <property type="project" value="UniProtKB-KW"/>
</dbReference>
<organism evidence="2 3">
    <name type="scientific">Desulfofervidus auxilii</name>
    <dbReference type="NCBI Taxonomy" id="1621989"/>
    <lineage>
        <taxon>Bacteria</taxon>
        <taxon>Pseudomonadati</taxon>
        <taxon>Thermodesulfobacteriota</taxon>
        <taxon>Candidatus Desulfofervidia</taxon>
        <taxon>Candidatus Desulfofervidales</taxon>
        <taxon>Candidatus Desulfofervidaceae</taxon>
        <taxon>Candidatus Desulfofervidus</taxon>
    </lineage>
</organism>
<dbReference type="AlphaFoldDB" id="A0A7U4QIZ3"/>
<protein>
    <submittedName>
        <fullName evidence="2">Type 11 methyltransferase</fullName>
    </submittedName>
</protein>
<evidence type="ECO:0000313" key="3">
    <source>
        <dbReference type="Proteomes" id="UP000070560"/>
    </source>
</evidence>
<accession>A0A7U4QIZ3</accession>
<dbReference type="Proteomes" id="UP000070560">
    <property type="component" value="Chromosome"/>
</dbReference>
<evidence type="ECO:0000259" key="1">
    <source>
        <dbReference type="Pfam" id="PF08241"/>
    </source>
</evidence>
<name>A0A7U4QIZ3_DESA2</name>
<feature type="domain" description="Methyltransferase type 11" evidence="1">
    <location>
        <begin position="26"/>
        <end position="106"/>
    </location>
</feature>
<gene>
    <name evidence="2" type="ORF">HS1_000400</name>
</gene>
<dbReference type="KEGG" id="daw:HS1_000400"/>
<dbReference type="InterPro" id="IPR029063">
    <property type="entry name" value="SAM-dependent_MTases_sf"/>
</dbReference>
<dbReference type="EMBL" id="CP013015">
    <property type="protein sequence ID" value="AMM40206.1"/>
    <property type="molecule type" value="Genomic_DNA"/>
</dbReference>
<keyword evidence="2" id="KW-0808">Transferase</keyword>
<evidence type="ECO:0000313" key="2">
    <source>
        <dbReference type="EMBL" id="AMM40206.1"/>
    </source>
</evidence>
<dbReference type="SUPFAM" id="SSF53335">
    <property type="entry name" value="S-adenosyl-L-methionine-dependent methyltransferases"/>
    <property type="match status" value="1"/>
</dbReference>
<keyword evidence="3" id="KW-1185">Reference proteome</keyword>
<dbReference type="OrthoDB" id="9811747at2"/>
<dbReference type="InterPro" id="IPR013216">
    <property type="entry name" value="Methyltransf_11"/>
</dbReference>
<dbReference type="Gene3D" id="3.40.50.150">
    <property type="entry name" value="Vaccinia Virus protein VP39"/>
    <property type="match status" value="1"/>
</dbReference>
<keyword evidence="2" id="KW-0489">Methyltransferase</keyword>
<reference evidence="2 3" key="1">
    <citation type="submission" date="2015-10" db="EMBL/GenBank/DDBJ databases">
        <title>Candidatus Desulfofervidus auxilii, a hydrogenotrophic sulfate-reducing bacterium involved in the thermophilic anaerobic oxidation of methane.</title>
        <authorList>
            <person name="Krukenberg V."/>
            <person name="Richter M."/>
            <person name="Wegener G."/>
        </authorList>
    </citation>
    <scope>NUCLEOTIDE SEQUENCE [LARGE SCALE GENOMIC DNA]</scope>
    <source>
        <strain evidence="2 3">HS1</strain>
    </source>
</reference>
<dbReference type="GO" id="GO:0008757">
    <property type="term" value="F:S-adenosylmethionine-dependent methyltransferase activity"/>
    <property type="evidence" value="ECO:0007669"/>
    <property type="project" value="InterPro"/>
</dbReference>
<dbReference type="RefSeq" id="WP_066060501.1">
    <property type="nucleotide sequence ID" value="NZ_CP013015.1"/>
</dbReference>